<evidence type="ECO:0000313" key="3">
    <source>
        <dbReference type="Proteomes" id="UP001059934"/>
    </source>
</evidence>
<protein>
    <submittedName>
        <fullName evidence="2">Class I SAM-dependent methyltransferase</fullName>
    </submittedName>
</protein>
<dbReference type="PANTHER" id="PTHR45036">
    <property type="entry name" value="METHYLTRANSFERASE LIKE 7B"/>
    <property type="match status" value="1"/>
</dbReference>
<sequence length="210" mass="22590">MSFYDKYILPSFLNCACGAKPILYQRGKVVPLAEGLVLEVGIGSGLNIPFYDAGKVDKVIGLDPSPELNEMAQKVVSKTAAENGLDVEIILGSAEAMPFPDDHFDSVVITYTLCTIPDAASANLEIRRVLKPGGKLMFCEHGLAPDAGVAKWQSRIDPLWGKIAGGCHLNRDIPALISSAGFTIQTLEQMYLPSTPKFAGYNYWGVAVIA</sequence>
<dbReference type="GO" id="GO:0032259">
    <property type="term" value="P:methylation"/>
    <property type="evidence" value="ECO:0007669"/>
    <property type="project" value="UniProtKB-KW"/>
</dbReference>
<dbReference type="InterPro" id="IPR029063">
    <property type="entry name" value="SAM-dependent_MTases_sf"/>
</dbReference>
<dbReference type="SUPFAM" id="SSF53335">
    <property type="entry name" value="S-adenosyl-L-methionine-dependent methyltransferases"/>
    <property type="match status" value="1"/>
</dbReference>
<dbReference type="Gene3D" id="3.40.50.150">
    <property type="entry name" value="Vaccinia Virus protein VP39"/>
    <property type="match status" value="1"/>
</dbReference>
<dbReference type="Pfam" id="PF08241">
    <property type="entry name" value="Methyltransf_11"/>
    <property type="match status" value="1"/>
</dbReference>
<organism evidence="2 3">
    <name type="scientific">SAR92 clade bacterium H455</name>
    <dbReference type="NCBI Taxonomy" id="2974818"/>
    <lineage>
        <taxon>Bacteria</taxon>
        <taxon>Pseudomonadati</taxon>
        <taxon>Pseudomonadota</taxon>
        <taxon>Gammaproteobacteria</taxon>
        <taxon>Cellvibrionales</taxon>
        <taxon>Porticoccaceae</taxon>
        <taxon>SAR92 clade</taxon>
    </lineage>
</organism>
<accession>A0ABY5TP45</accession>
<keyword evidence="2" id="KW-0489">Methyltransferase</keyword>
<dbReference type="GO" id="GO:0008168">
    <property type="term" value="F:methyltransferase activity"/>
    <property type="evidence" value="ECO:0007669"/>
    <property type="project" value="UniProtKB-KW"/>
</dbReference>
<reference evidence="2" key="1">
    <citation type="submission" date="2022-08" db="EMBL/GenBank/DDBJ databases">
        <title>Catabolic pathway analysis in culturable SAR92 clade bacteria reveals their overlooked roles in DMSP degradation in coastal seas.</title>
        <authorList>
            <person name="He X."/>
            <person name="Zhang X."/>
            <person name="Zhang Y."/>
        </authorList>
    </citation>
    <scope>NUCLEOTIDE SEQUENCE</scope>
    <source>
        <strain evidence="2">H455</strain>
    </source>
</reference>
<dbReference type="InterPro" id="IPR052356">
    <property type="entry name" value="Thiol_S-MT"/>
</dbReference>
<proteinExistence type="predicted"/>
<dbReference type="EMBL" id="CP103416">
    <property type="protein sequence ID" value="UVW35495.1"/>
    <property type="molecule type" value="Genomic_DNA"/>
</dbReference>
<gene>
    <name evidence="2" type="ORF">NYF23_02515</name>
</gene>
<dbReference type="Proteomes" id="UP001059934">
    <property type="component" value="Chromosome"/>
</dbReference>
<keyword evidence="3" id="KW-1185">Reference proteome</keyword>
<name>A0ABY5TP45_9GAMM</name>
<dbReference type="PANTHER" id="PTHR45036:SF1">
    <property type="entry name" value="METHYLTRANSFERASE LIKE 7A"/>
    <property type="match status" value="1"/>
</dbReference>
<feature type="domain" description="Methyltransferase type 11" evidence="1">
    <location>
        <begin position="38"/>
        <end position="138"/>
    </location>
</feature>
<evidence type="ECO:0000313" key="2">
    <source>
        <dbReference type="EMBL" id="UVW35495.1"/>
    </source>
</evidence>
<evidence type="ECO:0000259" key="1">
    <source>
        <dbReference type="Pfam" id="PF08241"/>
    </source>
</evidence>
<dbReference type="InterPro" id="IPR013216">
    <property type="entry name" value="Methyltransf_11"/>
</dbReference>
<dbReference type="CDD" id="cd02440">
    <property type="entry name" value="AdoMet_MTases"/>
    <property type="match status" value="1"/>
</dbReference>
<keyword evidence="2" id="KW-0808">Transferase</keyword>